<sequence length="196" mass="22461">YDMPQIGDIKFKESLDGSRASGIKRNRWIFTGCQECGKTRWILLWHYNKGLMKYCQLCSLKYMNFNSNSTHWGASNNHWKGGRKISKDGYVSILIRSDSIYFPMVTNNRGHSGYILEHRMLMAQKLGRLLERFELVHHVDGNRGNNDMENLQLTTASKHELSYRDGYIAGFNAGRALSVPLIKLDGGGSKRVRVEV</sequence>
<protein>
    <recommendedName>
        <fullName evidence="1">HNH nuclease domain-containing protein</fullName>
    </recommendedName>
</protein>
<dbReference type="AlphaFoldDB" id="A0A0F8WKI3"/>
<organism evidence="2">
    <name type="scientific">marine sediment metagenome</name>
    <dbReference type="NCBI Taxonomy" id="412755"/>
    <lineage>
        <taxon>unclassified sequences</taxon>
        <taxon>metagenomes</taxon>
        <taxon>ecological metagenomes</taxon>
    </lineage>
</organism>
<evidence type="ECO:0000259" key="1">
    <source>
        <dbReference type="Pfam" id="PF13392"/>
    </source>
</evidence>
<dbReference type="EMBL" id="LAZR01064531">
    <property type="protein sequence ID" value="KKK57347.1"/>
    <property type="molecule type" value="Genomic_DNA"/>
</dbReference>
<evidence type="ECO:0000313" key="2">
    <source>
        <dbReference type="EMBL" id="KKK57347.1"/>
    </source>
</evidence>
<proteinExistence type="predicted"/>
<dbReference type="InterPro" id="IPR003615">
    <property type="entry name" value="HNH_nuc"/>
</dbReference>
<dbReference type="InterPro" id="IPR044925">
    <property type="entry name" value="His-Me_finger_sf"/>
</dbReference>
<feature type="non-terminal residue" evidence="2">
    <location>
        <position position="1"/>
    </location>
</feature>
<gene>
    <name evidence="2" type="ORF">LCGC14_3055390</name>
</gene>
<accession>A0A0F8WKI3</accession>
<dbReference type="Gene3D" id="3.90.75.20">
    <property type="match status" value="1"/>
</dbReference>
<comment type="caution">
    <text evidence="2">The sequence shown here is derived from an EMBL/GenBank/DDBJ whole genome shotgun (WGS) entry which is preliminary data.</text>
</comment>
<dbReference type="SUPFAM" id="SSF54060">
    <property type="entry name" value="His-Me finger endonucleases"/>
    <property type="match status" value="1"/>
</dbReference>
<name>A0A0F8WKI3_9ZZZZ</name>
<dbReference type="Pfam" id="PF13392">
    <property type="entry name" value="HNH_3"/>
    <property type="match status" value="1"/>
</dbReference>
<feature type="domain" description="HNH nuclease" evidence="1">
    <location>
        <begin position="118"/>
        <end position="160"/>
    </location>
</feature>
<reference evidence="2" key="1">
    <citation type="journal article" date="2015" name="Nature">
        <title>Complex archaea that bridge the gap between prokaryotes and eukaryotes.</title>
        <authorList>
            <person name="Spang A."/>
            <person name="Saw J.H."/>
            <person name="Jorgensen S.L."/>
            <person name="Zaremba-Niedzwiedzka K."/>
            <person name="Martijn J."/>
            <person name="Lind A.E."/>
            <person name="van Eijk R."/>
            <person name="Schleper C."/>
            <person name="Guy L."/>
            <person name="Ettema T.J."/>
        </authorList>
    </citation>
    <scope>NUCLEOTIDE SEQUENCE</scope>
</reference>